<dbReference type="Pfam" id="PF13828">
    <property type="entry name" value="DUF4190"/>
    <property type="match status" value="1"/>
</dbReference>
<evidence type="ECO:0000256" key="1">
    <source>
        <dbReference type="SAM" id="MobiDB-lite"/>
    </source>
</evidence>
<comment type="caution">
    <text evidence="4">The sequence shown here is derived from an EMBL/GenBank/DDBJ whole genome shotgun (WGS) entry which is preliminary data.</text>
</comment>
<feature type="transmembrane region" description="Helical" evidence="2">
    <location>
        <begin position="73"/>
        <end position="97"/>
    </location>
</feature>
<evidence type="ECO:0000259" key="3">
    <source>
        <dbReference type="Pfam" id="PF13828"/>
    </source>
</evidence>
<organism evidence="4 5">
    <name type="scientific">Actinomadura namibiensis</name>
    <dbReference type="NCBI Taxonomy" id="182080"/>
    <lineage>
        <taxon>Bacteria</taxon>
        <taxon>Bacillati</taxon>
        <taxon>Actinomycetota</taxon>
        <taxon>Actinomycetes</taxon>
        <taxon>Streptosporangiales</taxon>
        <taxon>Thermomonosporaceae</taxon>
        <taxon>Actinomadura</taxon>
    </lineage>
</organism>
<proteinExistence type="predicted"/>
<feature type="domain" description="DUF4190" evidence="3">
    <location>
        <begin position="73"/>
        <end position="134"/>
    </location>
</feature>
<keyword evidence="2" id="KW-0812">Transmembrane</keyword>
<name>A0A7W3LHY4_ACTNM</name>
<feature type="compositionally biased region" description="Pro residues" evidence="1">
    <location>
        <begin position="17"/>
        <end position="26"/>
    </location>
</feature>
<dbReference type="AlphaFoldDB" id="A0A7W3LHY4"/>
<dbReference type="Proteomes" id="UP000572680">
    <property type="component" value="Unassembled WGS sequence"/>
</dbReference>
<evidence type="ECO:0000313" key="5">
    <source>
        <dbReference type="Proteomes" id="UP000572680"/>
    </source>
</evidence>
<evidence type="ECO:0000313" key="4">
    <source>
        <dbReference type="EMBL" id="MBA8948450.1"/>
    </source>
</evidence>
<keyword evidence="2" id="KW-1133">Transmembrane helix</keyword>
<keyword evidence="5" id="KW-1185">Reference proteome</keyword>
<reference evidence="4 5" key="1">
    <citation type="submission" date="2020-08" db="EMBL/GenBank/DDBJ databases">
        <title>Genomic Encyclopedia of Type Strains, Phase IV (KMG-IV): sequencing the most valuable type-strain genomes for metagenomic binning, comparative biology and taxonomic classification.</title>
        <authorList>
            <person name="Goeker M."/>
        </authorList>
    </citation>
    <scope>NUCLEOTIDE SEQUENCE [LARGE SCALE GENOMIC DNA]</scope>
    <source>
        <strain evidence="4 5">DSM 44197</strain>
    </source>
</reference>
<accession>A0A7W3LHY4</accession>
<keyword evidence="2" id="KW-0472">Membrane</keyword>
<feature type="region of interest" description="Disordered" evidence="1">
    <location>
        <begin position="1"/>
        <end position="45"/>
    </location>
</feature>
<dbReference type="InterPro" id="IPR025241">
    <property type="entry name" value="DUF4190"/>
</dbReference>
<evidence type="ECO:0000256" key="2">
    <source>
        <dbReference type="SAM" id="Phobius"/>
    </source>
</evidence>
<feature type="transmembrane region" description="Helical" evidence="2">
    <location>
        <begin position="118"/>
        <end position="145"/>
    </location>
</feature>
<dbReference type="EMBL" id="JACJIA010000001">
    <property type="protein sequence ID" value="MBA8948450.1"/>
    <property type="molecule type" value="Genomic_DNA"/>
</dbReference>
<gene>
    <name evidence="4" type="ORF">HNR61_000048</name>
</gene>
<protein>
    <recommendedName>
        <fullName evidence="3">DUF4190 domain-containing protein</fullName>
    </recommendedName>
</protein>
<sequence>MTQPPSGPAHGPDDPQNQPPNTPWQPPYGQSPYGQPPPYEQPVYKEQPYGQYAGDYGGYGQQPLGGPGRTNGLAIASIATGIIGLVMCGLLSFVAVVTGHMSLGRIRRTGEGGRGLAIAGLVTGYLGIVAWVLLILLFVAGVIGASNDYDPSYTP</sequence>
<dbReference type="RefSeq" id="WP_182841094.1">
    <property type="nucleotide sequence ID" value="NZ_BAAALP010000042.1"/>
</dbReference>